<sequence>MIGLKESRWLRDLLARTTLKLFNQRHMRSWLGRRYDDSVRRHSSSLPRLGSADAGIVKNLNERGIHVTTLDVLGIAGAEAVLARSAALAEDFAEEARALARGGRPFIIVPPEQIARSAMIFRWGLQSRLLDIAEAYLGLPAAYDGVAINYTVADGQAISTRKWHRDWEDRRMLKVAVYLHTVDDEGGPFQQISCPDTLQDDREGFTYALSDDSELERRLGPGYERHVVSCEGPRGTVVFCDTARYFHRGKPAIARDRAALFYSYFADPPRHPFLCERTGLSRADVEWMVRRLPERQRRAALWRRRLPPLLRLIPPASL</sequence>
<dbReference type="Proteomes" id="UP000015527">
    <property type="component" value="Unassembled WGS sequence"/>
</dbReference>
<protein>
    <submittedName>
        <fullName evidence="1">Uncharacterized protein</fullName>
    </submittedName>
</protein>
<reference evidence="1 2" key="1">
    <citation type="journal article" date="2013" name="Genome Announc.">
        <title>Genome Sequence of Novosphingobium lindaniclasticum LE124T, Isolated from a Hexachlorocyclohexane Dumpsite.</title>
        <authorList>
            <person name="Saxena A."/>
            <person name="Nayyar N."/>
            <person name="Sangwan N."/>
            <person name="Kumari R."/>
            <person name="Khurana J.P."/>
            <person name="Lal R."/>
        </authorList>
    </citation>
    <scope>NUCLEOTIDE SEQUENCE [LARGE SCALE GENOMIC DNA]</scope>
    <source>
        <strain evidence="1 2">LE124</strain>
    </source>
</reference>
<proteinExistence type="predicted"/>
<dbReference type="EMBL" id="ATHL01000076">
    <property type="protein sequence ID" value="EQB15323.1"/>
    <property type="molecule type" value="Genomic_DNA"/>
</dbReference>
<accession>T0HTA8</accession>
<dbReference type="SUPFAM" id="SSF51197">
    <property type="entry name" value="Clavaminate synthase-like"/>
    <property type="match status" value="1"/>
</dbReference>
<dbReference type="RefSeq" id="WP_021234216.1">
    <property type="nucleotide sequence ID" value="NZ_ATHL01000076.1"/>
</dbReference>
<name>T0HTA8_9SPHN</name>
<dbReference type="OrthoDB" id="467001at2"/>
<dbReference type="eggNOG" id="ENOG502Z9SD">
    <property type="taxonomic scope" value="Bacteria"/>
</dbReference>
<dbReference type="Gene3D" id="2.60.120.620">
    <property type="entry name" value="q2cbj1_9rhob like domain"/>
    <property type="match status" value="1"/>
</dbReference>
<evidence type="ECO:0000313" key="2">
    <source>
        <dbReference type="Proteomes" id="UP000015527"/>
    </source>
</evidence>
<dbReference type="PATRIC" id="fig|1096930.3.peg.2358"/>
<comment type="caution">
    <text evidence="1">The sequence shown here is derived from an EMBL/GenBank/DDBJ whole genome shotgun (WGS) entry which is preliminary data.</text>
</comment>
<evidence type="ECO:0000313" key="1">
    <source>
        <dbReference type="EMBL" id="EQB15323.1"/>
    </source>
</evidence>
<gene>
    <name evidence="1" type="ORF">L284_11850</name>
</gene>
<dbReference type="AlphaFoldDB" id="T0HTA8"/>
<organism evidence="1 2">
    <name type="scientific">Novosphingobium lindaniclasticum LE124</name>
    <dbReference type="NCBI Taxonomy" id="1096930"/>
    <lineage>
        <taxon>Bacteria</taxon>
        <taxon>Pseudomonadati</taxon>
        <taxon>Pseudomonadota</taxon>
        <taxon>Alphaproteobacteria</taxon>
        <taxon>Sphingomonadales</taxon>
        <taxon>Sphingomonadaceae</taxon>
        <taxon>Novosphingobium</taxon>
    </lineage>
</organism>
<keyword evidence="2" id="KW-1185">Reference proteome</keyword>